<dbReference type="PROSITE" id="PS50885">
    <property type="entry name" value="HAMP"/>
    <property type="match status" value="1"/>
</dbReference>
<dbReference type="EMBL" id="JACHFE010000001">
    <property type="protein sequence ID" value="MBB5320127.1"/>
    <property type="molecule type" value="Genomic_DNA"/>
</dbReference>
<reference evidence="11 12" key="1">
    <citation type="submission" date="2020-08" db="EMBL/GenBank/DDBJ databases">
        <title>Genomic Encyclopedia of Type Strains, Phase IV (KMG-IV): sequencing the most valuable type-strain genomes for metagenomic binning, comparative biology and taxonomic classification.</title>
        <authorList>
            <person name="Goeker M."/>
        </authorList>
    </citation>
    <scope>NUCLEOTIDE SEQUENCE [LARGE SCALE GENOMIC DNA]</scope>
    <source>
        <strain evidence="11 12">DSM 22359</strain>
    </source>
</reference>
<dbReference type="SUPFAM" id="SSF58104">
    <property type="entry name" value="Methyl-accepting chemotaxis protein (MCP) signaling domain"/>
    <property type="match status" value="1"/>
</dbReference>
<dbReference type="Pfam" id="PF00672">
    <property type="entry name" value="HAMP"/>
    <property type="match status" value="1"/>
</dbReference>
<dbReference type="PANTHER" id="PTHR32089">
    <property type="entry name" value="METHYL-ACCEPTING CHEMOTAXIS PROTEIN MCPB"/>
    <property type="match status" value="1"/>
</dbReference>
<feature type="domain" description="Methyl-accepting transducer" evidence="9">
    <location>
        <begin position="374"/>
        <end position="610"/>
    </location>
</feature>
<comment type="similarity">
    <text evidence="6">Belongs to the methyl-accepting chemotaxis (MCP) protein family.</text>
</comment>
<evidence type="ECO:0000313" key="11">
    <source>
        <dbReference type="EMBL" id="MBB5320127.1"/>
    </source>
</evidence>
<protein>
    <submittedName>
        <fullName evidence="11">Methyl-accepting chemotaxis protein</fullName>
    </submittedName>
</protein>
<dbReference type="CDD" id="cd06225">
    <property type="entry name" value="HAMP"/>
    <property type="match status" value="1"/>
</dbReference>
<dbReference type="GO" id="GO:0016020">
    <property type="term" value="C:membrane"/>
    <property type="evidence" value="ECO:0007669"/>
    <property type="project" value="UniProtKB-SubCell"/>
</dbReference>
<evidence type="ECO:0000313" key="12">
    <source>
        <dbReference type="Proteomes" id="UP000591735"/>
    </source>
</evidence>
<dbReference type="InterPro" id="IPR003660">
    <property type="entry name" value="HAMP_dom"/>
</dbReference>
<evidence type="ECO:0000256" key="4">
    <source>
        <dbReference type="ARBA" id="ARBA00023136"/>
    </source>
</evidence>
<dbReference type="CDD" id="cd11386">
    <property type="entry name" value="MCP_signal"/>
    <property type="match status" value="1"/>
</dbReference>
<dbReference type="Gene3D" id="1.10.287.950">
    <property type="entry name" value="Methyl-accepting chemotaxis protein"/>
    <property type="match status" value="1"/>
</dbReference>
<dbReference type="Pfam" id="PF00015">
    <property type="entry name" value="MCPsignal"/>
    <property type="match status" value="1"/>
</dbReference>
<dbReference type="PROSITE" id="PS50111">
    <property type="entry name" value="CHEMOTAXIS_TRANSDUC_2"/>
    <property type="match status" value="1"/>
</dbReference>
<dbReference type="FunFam" id="1.10.287.950:FF:000001">
    <property type="entry name" value="Methyl-accepting chemotaxis sensory transducer"/>
    <property type="match status" value="1"/>
</dbReference>
<evidence type="ECO:0000256" key="8">
    <source>
        <dbReference type="SAM" id="Phobius"/>
    </source>
</evidence>
<dbReference type="GO" id="GO:0006935">
    <property type="term" value="P:chemotaxis"/>
    <property type="evidence" value="ECO:0007669"/>
    <property type="project" value="UniProtKB-ARBA"/>
</dbReference>
<feature type="transmembrane region" description="Helical" evidence="8">
    <location>
        <begin position="14"/>
        <end position="37"/>
    </location>
</feature>
<gene>
    <name evidence="11" type="ORF">HNR38_000595</name>
</gene>
<dbReference type="SMART" id="SM00283">
    <property type="entry name" value="MA"/>
    <property type="match status" value="1"/>
</dbReference>
<keyword evidence="3 8" id="KW-1133">Transmembrane helix</keyword>
<evidence type="ECO:0000256" key="2">
    <source>
        <dbReference type="ARBA" id="ARBA00022692"/>
    </source>
</evidence>
<evidence type="ECO:0000256" key="7">
    <source>
        <dbReference type="PROSITE-ProRule" id="PRU00284"/>
    </source>
</evidence>
<comment type="subcellular location">
    <subcellularLocation>
        <location evidence="1">Membrane</location>
        <topology evidence="1">Multi-pass membrane protein</topology>
    </subcellularLocation>
</comment>
<dbReference type="PANTHER" id="PTHR32089:SF119">
    <property type="entry name" value="METHYL-ACCEPTING CHEMOTAXIS PROTEIN CTPL"/>
    <property type="match status" value="1"/>
</dbReference>
<name>A0A840UH67_9GAMM</name>
<evidence type="ECO:0000259" key="9">
    <source>
        <dbReference type="PROSITE" id="PS50111"/>
    </source>
</evidence>
<evidence type="ECO:0000256" key="5">
    <source>
        <dbReference type="ARBA" id="ARBA00023224"/>
    </source>
</evidence>
<keyword evidence="5 7" id="KW-0807">Transducer</keyword>
<evidence type="ECO:0000256" key="3">
    <source>
        <dbReference type="ARBA" id="ARBA00022989"/>
    </source>
</evidence>
<dbReference type="AlphaFoldDB" id="A0A840UH67"/>
<sequence>MFPQLLKQLVTSRLLRPVFIVLVVVGLIQLLVSQWLISHQVQGLVDTAGNALESSAQHVSESFEQSRQDVATRLQTMREQTTEELAAELTRQQTAQQERMAENVRDAVMAEAQGLANVLAAVAGPLIWDRDVPRLTDLVELADARESVLFAIYYDQYGERMTRYVDRRDDRVRALMDAGEGRGAANKVLDAAGRDPNVVIISADIKPQGSKIGELKMGLSLEGINADLADLQQEFNSTIDNSVSALEQTLDAETTQVNQRLQQQLAEVDRTTREGITETLESLDDEAGGMANSLSWLLLGASLILIIAIAGVLGGSLLPRVLRLSRAIWGIADGEADLTRRVTLKGKDELTEMARGVNQFIARIQELVSEVRQSAERAVEEARKQGEMSHAAVSAVNRQEQAVGEVSGTMQGMSQSIGEVALSIQEVASSVQTVNAESEATAGISRKVRDQLDEVVREVEQAVLSVKDLDAQSNQIESVLSVIGEIAEQTNLLALNAAIEAARAGESGRGFAVVADEVRTLASRTQESTTEIRTIIERLQTGSNKAVSVIDTVSGQVQESSQAFRNADEHFEQINTLLGSLKERALVIAQTAETEGGNADEVSRSVEDIAASSRETVASIERSDRASQEISQLLTALQSKAAQFKV</sequence>
<evidence type="ECO:0000256" key="1">
    <source>
        <dbReference type="ARBA" id="ARBA00004141"/>
    </source>
</evidence>
<comment type="caution">
    <text evidence="11">The sequence shown here is derived from an EMBL/GenBank/DDBJ whole genome shotgun (WGS) entry which is preliminary data.</text>
</comment>
<dbReference type="RefSeq" id="WP_183699598.1">
    <property type="nucleotide sequence ID" value="NZ_JACHFE010000001.1"/>
</dbReference>
<feature type="domain" description="HAMP" evidence="10">
    <location>
        <begin position="315"/>
        <end position="369"/>
    </location>
</feature>
<dbReference type="GO" id="GO:0007165">
    <property type="term" value="P:signal transduction"/>
    <property type="evidence" value="ECO:0007669"/>
    <property type="project" value="UniProtKB-KW"/>
</dbReference>
<accession>A0A840UH67</accession>
<dbReference type="SMART" id="SM00304">
    <property type="entry name" value="HAMP"/>
    <property type="match status" value="1"/>
</dbReference>
<dbReference type="InterPro" id="IPR004089">
    <property type="entry name" value="MCPsignal_dom"/>
</dbReference>
<keyword evidence="2 8" id="KW-0812">Transmembrane</keyword>
<evidence type="ECO:0000259" key="10">
    <source>
        <dbReference type="PROSITE" id="PS50885"/>
    </source>
</evidence>
<keyword evidence="4 8" id="KW-0472">Membrane</keyword>
<organism evidence="11 12">
    <name type="scientific">Marinobacter oulmenensis</name>
    <dbReference type="NCBI Taxonomy" id="643747"/>
    <lineage>
        <taxon>Bacteria</taxon>
        <taxon>Pseudomonadati</taxon>
        <taxon>Pseudomonadota</taxon>
        <taxon>Gammaproteobacteria</taxon>
        <taxon>Pseudomonadales</taxon>
        <taxon>Marinobacteraceae</taxon>
        <taxon>Marinobacter</taxon>
    </lineage>
</organism>
<feature type="transmembrane region" description="Helical" evidence="8">
    <location>
        <begin position="296"/>
        <end position="318"/>
    </location>
</feature>
<evidence type="ECO:0000256" key="6">
    <source>
        <dbReference type="ARBA" id="ARBA00029447"/>
    </source>
</evidence>
<dbReference type="Proteomes" id="UP000591735">
    <property type="component" value="Unassembled WGS sequence"/>
</dbReference>
<keyword evidence="12" id="KW-1185">Reference proteome</keyword>
<proteinExistence type="inferred from homology"/>